<keyword evidence="7" id="KW-1185">Reference proteome</keyword>
<dbReference type="GO" id="GO:0005783">
    <property type="term" value="C:endoplasmic reticulum"/>
    <property type="evidence" value="ECO:0007669"/>
    <property type="project" value="TreeGrafter"/>
</dbReference>
<comment type="subcellular location">
    <subcellularLocation>
        <location evidence="1">Membrane</location>
        <topology evidence="1">Multi-pass membrane protein</topology>
    </subcellularLocation>
</comment>
<organism evidence="6 7">
    <name type="scientific">Conidiobolus coronatus (strain ATCC 28846 / CBS 209.66 / NRRL 28638)</name>
    <name type="common">Delacroixia coronata</name>
    <dbReference type="NCBI Taxonomy" id="796925"/>
    <lineage>
        <taxon>Eukaryota</taxon>
        <taxon>Fungi</taxon>
        <taxon>Fungi incertae sedis</taxon>
        <taxon>Zoopagomycota</taxon>
        <taxon>Entomophthoromycotina</taxon>
        <taxon>Entomophthoromycetes</taxon>
        <taxon>Entomophthorales</taxon>
        <taxon>Ancylistaceae</taxon>
        <taxon>Conidiobolus</taxon>
    </lineage>
</organism>
<keyword evidence="4 5" id="KW-0472">Membrane</keyword>
<feature type="transmembrane region" description="Helical" evidence="5">
    <location>
        <begin position="9"/>
        <end position="29"/>
    </location>
</feature>
<evidence type="ECO:0008006" key="8">
    <source>
        <dbReference type="Google" id="ProtNLM"/>
    </source>
</evidence>
<dbReference type="EMBL" id="KQ964456">
    <property type="protein sequence ID" value="KXN72286.1"/>
    <property type="molecule type" value="Genomic_DNA"/>
</dbReference>
<dbReference type="Pfam" id="PF03547">
    <property type="entry name" value="Mem_trans"/>
    <property type="match status" value="1"/>
</dbReference>
<evidence type="ECO:0000256" key="4">
    <source>
        <dbReference type="ARBA" id="ARBA00023136"/>
    </source>
</evidence>
<protein>
    <recommendedName>
        <fullName evidence="8">Auxin efflux carrier</fullName>
    </recommendedName>
</protein>
<dbReference type="InterPro" id="IPR004776">
    <property type="entry name" value="Mem_transp_PIN-like"/>
</dbReference>
<accession>A0A137PBD5</accession>
<dbReference type="PANTHER" id="PTHR31794">
    <property type="entry name" value="AUXIN EFFLUX TRANSPORTER FAMILY PROTEIN (EUROFUNG)"/>
    <property type="match status" value="1"/>
</dbReference>
<evidence type="ECO:0000256" key="2">
    <source>
        <dbReference type="ARBA" id="ARBA00022692"/>
    </source>
</evidence>
<dbReference type="GO" id="GO:0055085">
    <property type="term" value="P:transmembrane transport"/>
    <property type="evidence" value="ECO:0007669"/>
    <property type="project" value="InterPro"/>
</dbReference>
<feature type="transmembrane region" description="Helical" evidence="5">
    <location>
        <begin position="116"/>
        <end position="137"/>
    </location>
</feature>
<reference evidence="6 7" key="1">
    <citation type="journal article" date="2015" name="Genome Biol. Evol.">
        <title>Phylogenomic analyses indicate that early fungi evolved digesting cell walls of algal ancestors of land plants.</title>
        <authorList>
            <person name="Chang Y."/>
            <person name="Wang S."/>
            <person name="Sekimoto S."/>
            <person name="Aerts A.L."/>
            <person name="Choi C."/>
            <person name="Clum A."/>
            <person name="LaButti K.M."/>
            <person name="Lindquist E.A."/>
            <person name="Yee Ngan C."/>
            <person name="Ohm R.A."/>
            <person name="Salamov A.A."/>
            <person name="Grigoriev I.V."/>
            <person name="Spatafora J.W."/>
            <person name="Berbee M.L."/>
        </authorList>
    </citation>
    <scope>NUCLEOTIDE SEQUENCE [LARGE SCALE GENOMIC DNA]</scope>
    <source>
        <strain evidence="6 7">NRRL 28638</strain>
    </source>
</reference>
<dbReference type="Proteomes" id="UP000070444">
    <property type="component" value="Unassembled WGS sequence"/>
</dbReference>
<evidence type="ECO:0000256" key="5">
    <source>
        <dbReference type="SAM" id="Phobius"/>
    </source>
</evidence>
<feature type="transmembrane region" description="Helical" evidence="5">
    <location>
        <begin position="149"/>
        <end position="172"/>
    </location>
</feature>
<gene>
    <name evidence="6" type="ORF">CONCODRAFT_4924</name>
</gene>
<proteinExistence type="predicted"/>
<feature type="non-terminal residue" evidence="6">
    <location>
        <position position="1"/>
    </location>
</feature>
<keyword evidence="3 5" id="KW-1133">Transmembrane helix</keyword>
<keyword evidence="2 5" id="KW-0812">Transmembrane</keyword>
<evidence type="ECO:0000313" key="6">
    <source>
        <dbReference type="EMBL" id="KXN72286.1"/>
    </source>
</evidence>
<dbReference type="GO" id="GO:0016020">
    <property type="term" value="C:membrane"/>
    <property type="evidence" value="ECO:0007669"/>
    <property type="project" value="UniProtKB-SubCell"/>
</dbReference>
<dbReference type="PANTHER" id="PTHR31794:SF2">
    <property type="entry name" value="AUXIN EFFLUX TRANSPORTER FAMILY PROTEIN (EUROFUNG)"/>
    <property type="match status" value="1"/>
</dbReference>
<feature type="transmembrane region" description="Helical" evidence="5">
    <location>
        <begin position="80"/>
        <end position="104"/>
    </location>
</feature>
<name>A0A137PBD5_CONC2</name>
<dbReference type="OrthoDB" id="191139at2759"/>
<sequence length="177" mass="19966">KFNKKFSHFLTPPLIGTYAAVIVIVVPYLKSFLFSSFFLFKSLRNGLSYIGECTVPLLLLNLGCEVYFASSRSSQERVHVPVTSILFLRHLLIPAITLILLYLIKPYYELGNDPMFQLAIMLVASGAPSSSLVQLSAYTNSYKDEVAFLLLYSYILAIPCLTALVGIFMFIIPKWYE</sequence>
<dbReference type="AlphaFoldDB" id="A0A137PBD5"/>
<evidence type="ECO:0000256" key="1">
    <source>
        <dbReference type="ARBA" id="ARBA00004141"/>
    </source>
</evidence>
<evidence type="ECO:0000313" key="7">
    <source>
        <dbReference type="Proteomes" id="UP000070444"/>
    </source>
</evidence>
<evidence type="ECO:0000256" key="3">
    <source>
        <dbReference type="ARBA" id="ARBA00022989"/>
    </source>
</evidence>
<dbReference type="STRING" id="796925.A0A137PBD5"/>
<feature type="transmembrane region" description="Helical" evidence="5">
    <location>
        <begin position="49"/>
        <end position="68"/>
    </location>
</feature>